<protein>
    <recommendedName>
        <fullName evidence="5">Oxaloacetate decarboxylase gamma chain</fullName>
        <ecNumber evidence="5">7.2.4.2</ecNumber>
    </recommendedName>
</protein>
<comment type="caution">
    <text evidence="6">The sequence shown here is derived from an EMBL/GenBank/DDBJ whole genome shotgun (WGS) entry which is preliminary data.</text>
</comment>
<keyword evidence="7" id="KW-1185">Reference proteome</keyword>
<dbReference type="InterPro" id="IPR005899">
    <property type="entry name" value="Na_pump_deCOase"/>
</dbReference>
<sequence length="85" mass="9109">MPISDLLLAGSKLMALGMGIVFSFLVVLVFVMLAMSRFAMALQKPELEEQPDGGLPVLQQGHPSARGDLVAVITAAVTRYRATHN</sequence>
<dbReference type="NCBIfam" id="TIGR01195">
    <property type="entry name" value="oadG_fam"/>
    <property type="match status" value="1"/>
</dbReference>
<organism evidence="6 7">
    <name type="scientific">endosymbiont of Escarpia spicata</name>
    <dbReference type="NCBI Taxonomy" id="2200908"/>
    <lineage>
        <taxon>Bacteria</taxon>
        <taxon>Pseudomonadati</taxon>
        <taxon>Pseudomonadota</taxon>
        <taxon>Gammaproteobacteria</taxon>
        <taxon>sulfur-oxidizing symbionts</taxon>
    </lineage>
</organism>
<dbReference type="EC" id="7.2.4.2" evidence="5"/>
<comment type="function">
    <text evidence="5">Catalyzes the decarboxylation of oxaloacetate coupled to Na(+) translocation.</text>
</comment>
<keyword evidence="5" id="KW-0406">Ion transport</keyword>
<keyword evidence="3 5" id="KW-1133">Transmembrane helix</keyword>
<evidence type="ECO:0000256" key="1">
    <source>
        <dbReference type="ARBA" id="ARBA00022475"/>
    </source>
</evidence>
<comment type="similarity">
    <text evidence="5">Belongs to the OadG family.</text>
</comment>
<accession>A0A370DHQ1</accession>
<comment type="subcellular location">
    <subcellularLocation>
        <location evidence="5">Cell membrane</location>
        <topology evidence="5">Single-pass membrane protein</topology>
    </subcellularLocation>
</comment>
<evidence type="ECO:0000256" key="3">
    <source>
        <dbReference type="ARBA" id="ARBA00022989"/>
    </source>
</evidence>
<dbReference type="EMBL" id="QFXE01000015">
    <property type="protein sequence ID" value="RDH84373.1"/>
    <property type="molecule type" value="Genomic_DNA"/>
</dbReference>
<keyword evidence="2 5" id="KW-0812">Transmembrane</keyword>
<evidence type="ECO:0000256" key="5">
    <source>
        <dbReference type="RuleBase" id="RU004278"/>
    </source>
</evidence>
<keyword evidence="5" id="KW-0739">Sodium transport</keyword>
<proteinExistence type="inferred from homology"/>
<reference evidence="6 7" key="1">
    <citation type="journal article" date="2018" name="ISME J.">
        <title>Endosymbiont genomes yield clues of tubeworm success.</title>
        <authorList>
            <person name="Li Y."/>
            <person name="Liles M.R."/>
            <person name="Halanych K.M."/>
        </authorList>
    </citation>
    <scope>NUCLEOTIDE SEQUENCE [LARGE SCALE GENOMIC DNA]</scope>
    <source>
        <strain evidence="6">A1462</strain>
    </source>
</reference>
<keyword evidence="5" id="KW-0915">Sodium</keyword>
<evidence type="ECO:0000256" key="4">
    <source>
        <dbReference type="ARBA" id="ARBA00023136"/>
    </source>
</evidence>
<comment type="cofactor">
    <cofactor evidence="5">
        <name>Na(+)</name>
        <dbReference type="ChEBI" id="CHEBI:29101"/>
    </cofactor>
</comment>
<dbReference type="GO" id="GO:0015451">
    <property type="term" value="F:decarboxylation-driven active transmembrane transporter activity"/>
    <property type="evidence" value="ECO:0007669"/>
    <property type="project" value="UniProtKB-EC"/>
</dbReference>
<comment type="catalytic activity">
    <reaction evidence="5">
        <text>oxaloacetate + 2 Na(+)(in) + H(+) = pyruvate + 2 Na(+)(out) + CO2</text>
        <dbReference type="Rhea" id="RHEA:57724"/>
        <dbReference type="ChEBI" id="CHEBI:15361"/>
        <dbReference type="ChEBI" id="CHEBI:15378"/>
        <dbReference type="ChEBI" id="CHEBI:16452"/>
        <dbReference type="ChEBI" id="CHEBI:16526"/>
        <dbReference type="ChEBI" id="CHEBI:29101"/>
        <dbReference type="EC" id="7.2.4.2"/>
    </reaction>
</comment>
<name>A0A370DHQ1_9GAMM</name>
<evidence type="ECO:0000313" key="6">
    <source>
        <dbReference type="EMBL" id="RDH84373.1"/>
    </source>
</evidence>
<dbReference type="GO" id="GO:0036376">
    <property type="term" value="P:sodium ion export across plasma membrane"/>
    <property type="evidence" value="ECO:0007669"/>
    <property type="project" value="InterPro"/>
</dbReference>
<keyword evidence="5" id="KW-0813">Transport</keyword>
<gene>
    <name evidence="6" type="ORF">DIZ78_12610</name>
</gene>
<keyword evidence="4 5" id="KW-0472">Membrane</keyword>
<dbReference type="AlphaFoldDB" id="A0A370DHQ1"/>
<dbReference type="GO" id="GO:0005886">
    <property type="term" value="C:plasma membrane"/>
    <property type="evidence" value="ECO:0007669"/>
    <property type="project" value="UniProtKB-SubCell"/>
</dbReference>
<keyword evidence="1" id="KW-1003">Cell membrane</keyword>
<dbReference type="Pfam" id="PF04277">
    <property type="entry name" value="OAD_gamma"/>
    <property type="match status" value="1"/>
</dbReference>
<feature type="transmembrane region" description="Helical" evidence="5">
    <location>
        <begin position="13"/>
        <end position="35"/>
    </location>
</feature>
<dbReference type="Proteomes" id="UP000254771">
    <property type="component" value="Unassembled WGS sequence"/>
</dbReference>
<dbReference type="GO" id="GO:0015081">
    <property type="term" value="F:sodium ion transmembrane transporter activity"/>
    <property type="evidence" value="ECO:0007669"/>
    <property type="project" value="InterPro"/>
</dbReference>
<evidence type="ECO:0000256" key="2">
    <source>
        <dbReference type="ARBA" id="ARBA00022692"/>
    </source>
</evidence>
<evidence type="ECO:0000313" key="7">
    <source>
        <dbReference type="Proteomes" id="UP000254771"/>
    </source>
</evidence>